<keyword evidence="6" id="KW-0695">RNA-directed DNA polymerase</keyword>
<keyword evidence="9" id="KW-1185">Reference proteome</keyword>
<evidence type="ECO:0000256" key="6">
    <source>
        <dbReference type="ARBA" id="ARBA00022918"/>
    </source>
</evidence>
<dbReference type="Proteomes" id="UP001066276">
    <property type="component" value="Chromosome 11"/>
</dbReference>
<evidence type="ECO:0000256" key="5">
    <source>
        <dbReference type="ARBA" id="ARBA00022801"/>
    </source>
</evidence>
<dbReference type="PANTHER" id="PTHR37984:SF5">
    <property type="entry name" value="PROTEIN NYNRIN-LIKE"/>
    <property type="match status" value="1"/>
</dbReference>
<keyword evidence="5" id="KW-0378">Hydrolase</keyword>
<evidence type="ECO:0000313" key="9">
    <source>
        <dbReference type="Proteomes" id="UP001066276"/>
    </source>
</evidence>
<evidence type="ECO:0000256" key="4">
    <source>
        <dbReference type="ARBA" id="ARBA00022759"/>
    </source>
</evidence>
<name>A0AAV7LEI7_PLEWA</name>
<dbReference type="InterPro" id="IPR041373">
    <property type="entry name" value="RT_RNaseH"/>
</dbReference>
<keyword evidence="2" id="KW-0548">Nucleotidyltransferase</keyword>
<dbReference type="InterPro" id="IPR043502">
    <property type="entry name" value="DNA/RNA_pol_sf"/>
</dbReference>
<evidence type="ECO:0000256" key="3">
    <source>
        <dbReference type="ARBA" id="ARBA00022722"/>
    </source>
</evidence>
<evidence type="ECO:0000256" key="1">
    <source>
        <dbReference type="ARBA" id="ARBA00022679"/>
    </source>
</evidence>
<comment type="caution">
    <text evidence="8">The sequence shown here is derived from an EMBL/GenBank/DDBJ whole genome shotgun (WGS) entry which is preliminary data.</text>
</comment>
<dbReference type="PANTHER" id="PTHR37984">
    <property type="entry name" value="PROTEIN CBG26694"/>
    <property type="match status" value="1"/>
</dbReference>
<accession>A0AAV7LEI7</accession>
<dbReference type="GO" id="GO:0004519">
    <property type="term" value="F:endonuclease activity"/>
    <property type="evidence" value="ECO:0007669"/>
    <property type="project" value="UniProtKB-KW"/>
</dbReference>
<evidence type="ECO:0000313" key="8">
    <source>
        <dbReference type="EMBL" id="KAJ1088727.1"/>
    </source>
</evidence>
<reference evidence="8" key="1">
    <citation type="journal article" date="2022" name="bioRxiv">
        <title>Sequencing and chromosome-scale assembly of the giantPleurodeles waltlgenome.</title>
        <authorList>
            <person name="Brown T."/>
            <person name="Elewa A."/>
            <person name="Iarovenko S."/>
            <person name="Subramanian E."/>
            <person name="Araus A.J."/>
            <person name="Petzold A."/>
            <person name="Susuki M."/>
            <person name="Suzuki K.-i.T."/>
            <person name="Hayashi T."/>
            <person name="Toyoda A."/>
            <person name="Oliveira C."/>
            <person name="Osipova E."/>
            <person name="Leigh N.D."/>
            <person name="Simon A."/>
            <person name="Yun M.H."/>
        </authorList>
    </citation>
    <scope>NUCLEOTIDE SEQUENCE</scope>
    <source>
        <strain evidence="8">20211129_DDA</strain>
        <tissue evidence="8">Liver</tissue>
    </source>
</reference>
<gene>
    <name evidence="8" type="ORF">NDU88_001882</name>
</gene>
<proteinExistence type="predicted"/>
<evidence type="ECO:0000256" key="2">
    <source>
        <dbReference type="ARBA" id="ARBA00022695"/>
    </source>
</evidence>
<feature type="non-terminal residue" evidence="8">
    <location>
        <position position="58"/>
    </location>
</feature>
<organism evidence="8 9">
    <name type="scientific">Pleurodeles waltl</name>
    <name type="common">Iberian ribbed newt</name>
    <dbReference type="NCBI Taxonomy" id="8319"/>
    <lineage>
        <taxon>Eukaryota</taxon>
        <taxon>Metazoa</taxon>
        <taxon>Chordata</taxon>
        <taxon>Craniata</taxon>
        <taxon>Vertebrata</taxon>
        <taxon>Euteleostomi</taxon>
        <taxon>Amphibia</taxon>
        <taxon>Batrachia</taxon>
        <taxon>Caudata</taxon>
        <taxon>Salamandroidea</taxon>
        <taxon>Salamandridae</taxon>
        <taxon>Pleurodelinae</taxon>
        <taxon>Pleurodeles</taxon>
    </lineage>
</organism>
<dbReference type="GO" id="GO:0016787">
    <property type="term" value="F:hydrolase activity"/>
    <property type="evidence" value="ECO:0007669"/>
    <property type="project" value="UniProtKB-KW"/>
</dbReference>
<dbReference type="AlphaFoldDB" id="A0AAV7LEI7"/>
<protein>
    <recommendedName>
        <fullName evidence="7">Reverse transcriptase RNase H-like domain-containing protein</fullName>
    </recommendedName>
</protein>
<dbReference type="SUPFAM" id="SSF56672">
    <property type="entry name" value="DNA/RNA polymerases"/>
    <property type="match status" value="1"/>
</dbReference>
<sequence>RRLLPRERRWSAIERKAFAVVWALEKLRPYLFGTDFQVQTDHRHLRWLMQMRGENPKL</sequence>
<keyword evidence="4" id="KW-0255">Endonuclease</keyword>
<keyword evidence="1" id="KW-0808">Transferase</keyword>
<keyword evidence="3" id="KW-0540">Nuclease</keyword>
<dbReference type="GO" id="GO:0003964">
    <property type="term" value="F:RNA-directed DNA polymerase activity"/>
    <property type="evidence" value="ECO:0007669"/>
    <property type="project" value="UniProtKB-KW"/>
</dbReference>
<dbReference type="InterPro" id="IPR050951">
    <property type="entry name" value="Retrovirus_Pol_polyprotein"/>
</dbReference>
<dbReference type="EMBL" id="JANPWB010000015">
    <property type="protein sequence ID" value="KAJ1088727.1"/>
    <property type="molecule type" value="Genomic_DNA"/>
</dbReference>
<evidence type="ECO:0000259" key="7">
    <source>
        <dbReference type="Pfam" id="PF17917"/>
    </source>
</evidence>
<feature type="non-terminal residue" evidence="8">
    <location>
        <position position="1"/>
    </location>
</feature>
<dbReference type="Pfam" id="PF17917">
    <property type="entry name" value="RT_RNaseH"/>
    <property type="match status" value="1"/>
</dbReference>
<feature type="domain" description="Reverse transcriptase RNase H-like" evidence="7">
    <location>
        <begin position="1"/>
        <end position="57"/>
    </location>
</feature>